<keyword evidence="2" id="KW-1185">Reference proteome</keyword>
<dbReference type="Proteomes" id="UP000308267">
    <property type="component" value="Unassembled WGS sequence"/>
</dbReference>
<dbReference type="EMBL" id="SJOL01012923">
    <property type="protein sequence ID" value="TGZ37924.1"/>
    <property type="molecule type" value="Genomic_DNA"/>
</dbReference>
<organism evidence="1 2">
    <name type="scientific">Opisthorchis felineus</name>
    <dbReference type="NCBI Taxonomy" id="147828"/>
    <lineage>
        <taxon>Eukaryota</taxon>
        <taxon>Metazoa</taxon>
        <taxon>Spiralia</taxon>
        <taxon>Lophotrochozoa</taxon>
        <taxon>Platyhelminthes</taxon>
        <taxon>Trematoda</taxon>
        <taxon>Digenea</taxon>
        <taxon>Opisthorchiida</taxon>
        <taxon>Opisthorchiata</taxon>
        <taxon>Opisthorchiidae</taxon>
        <taxon>Opisthorchis</taxon>
    </lineage>
</organism>
<accession>A0A4V3S7M5</accession>
<comment type="caution">
    <text evidence="1">The sequence shown here is derived from an EMBL/GenBank/DDBJ whole genome shotgun (WGS) entry which is preliminary data.</text>
</comment>
<evidence type="ECO:0000313" key="2">
    <source>
        <dbReference type="Proteomes" id="UP000308267"/>
    </source>
</evidence>
<proteinExistence type="predicted"/>
<sequence length="140" mass="15243">MHILFGAGFGNRTSTPKEASCYSFTVTIADLFARALADALKYISRLYRLHEPDGKRPSQGWQGNAFEFNAAALAKPKNTCLDGVFLASQRGLRAVITSNTAPTPTEYAAHGAPELNTINPASILNQCVQKRISVPRFNMV</sequence>
<name>A0A4V3S7M5_OPIFE</name>
<dbReference type="AlphaFoldDB" id="A0A4V3S7M5"/>
<evidence type="ECO:0000313" key="1">
    <source>
        <dbReference type="EMBL" id="TGZ37924.1"/>
    </source>
</evidence>
<reference evidence="1 2" key="1">
    <citation type="journal article" date="2019" name="BMC Genomics">
        <title>New insights from Opisthorchis felineus genome: update on genomics of the epidemiologically important liver flukes.</title>
        <authorList>
            <person name="Ershov N.I."/>
            <person name="Mordvinov V.A."/>
            <person name="Prokhortchouk E.B."/>
            <person name="Pakharukova M.Y."/>
            <person name="Gunbin K.V."/>
            <person name="Ustyantsev K."/>
            <person name="Genaev M.A."/>
            <person name="Blinov A.G."/>
            <person name="Mazur A."/>
            <person name="Boulygina E."/>
            <person name="Tsygankova S."/>
            <person name="Khrameeva E."/>
            <person name="Chekanov N."/>
            <person name="Fan G."/>
            <person name="Xiao A."/>
            <person name="Zhang H."/>
            <person name="Xu X."/>
            <person name="Yang H."/>
            <person name="Solovyev V."/>
            <person name="Lee S.M."/>
            <person name="Liu X."/>
            <person name="Afonnikov D.A."/>
            <person name="Skryabin K.G."/>
        </authorList>
    </citation>
    <scope>NUCLEOTIDE SEQUENCE [LARGE SCALE GENOMIC DNA]</scope>
    <source>
        <strain evidence="1">AK-0245</strain>
        <tissue evidence="1">Whole organism</tissue>
    </source>
</reference>
<gene>
    <name evidence="1" type="ORF">CRM22_011318</name>
</gene>
<protein>
    <submittedName>
        <fullName evidence="1">Uncharacterized protein</fullName>
    </submittedName>
</protein>